<protein>
    <submittedName>
        <fullName evidence="10">Two component transcriptional regulator, winged helix family</fullName>
    </submittedName>
</protein>
<accession>A0A0G1L2B6</accession>
<dbReference type="SUPFAM" id="SSF52172">
    <property type="entry name" value="CheY-like"/>
    <property type="match status" value="1"/>
</dbReference>
<evidence type="ECO:0000313" key="11">
    <source>
        <dbReference type="Proteomes" id="UP000034368"/>
    </source>
</evidence>
<dbReference type="PROSITE" id="PS51755">
    <property type="entry name" value="OMPR_PHOB"/>
    <property type="match status" value="1"/>
</dbReference>
<dbReference type="InterPro" id="IPR039420">
    <property type="entry name" value="WalR-like"/>
</dbReference>
<organism evidence="10 11">
    <name type="scientific">Candidatus Yanofskybacteria bacterium GW2011_GWB1_45_11</name>
    <dbReference type="NCBI Taxonomy" id="1619026"/>
    <lineage>
        <taxon>Bacteria</taxon>
        <taxon>Candidatus Yanofskyibacteriota</taxon>
    </lineage>
</organism>
<dbReference type="NCBIfam" id="NF041734">
    <property type="entry name" value="resp_reg_RppA"/>
    <property type="match status" value="1"/>
</dbReference>
<evidence type="ECO:0000259" key="8">
    <source>
        <dbReference type="PROSITE" id="PS50110"/>
    </source>
</evidence>
<dbReference type="InterPro" id="IPR001867">
    <property type="entry name" value="OmpR/PhoB-type_DNA-bd"/>
</dbReference>
<dbReference type="Gene3D" id="3.40.50.2300">
    <property type="match status" value="1"/>
</dbReference>
<keyword evidence="4 7" id="KW-0238">DNA-binding</keyword>
<dbReference type="EMBL" id="LCKD01000006">
    <property type="protein sequence ID" value="KKT90111.1"/>
    <property type="molecule type" value="Genomic_DNA"/>
</dbReference>
<dbReference type="GO" id="GO:0000156">
    <property type="term" value="F:phosphorelay response regulator activity"/>
    <property type="evidence" value="ECO:0007669"/>
    <property type="project" value="TreeGrafter"/>
</dbReference>
<dbReference type="Proteomes" id="UP000034368">
    <property type="component" value="Unassembled WGS sequence"/>
</dbReference>
<evidence type="ECO:0000256" key="4">
    <source>
        <dbReference type="ARBA" id="ARBA00023125"/>
    </source>
</evidence>
<keyword evidence="1 6" id="KW-0597">Phosphoprotein</keyword>
<evidence type="ECO:0000256" key="3">
    <source>
        <dbReference type="ARBA" id="ARBA00023015"/>
    </source>
</evidence>
<dbReference type="Gene3D" id="6.10.250.690">
    <property type="match status" value="1"/>
</dbReference>
<evidence type="ECO:0000259" key="9">
    <source>
        <dbReference type="PROSITE" id="PS51755"/>
    </source>
</evidence>
<dbReference type="Gene3D" id="1.10.10.10">
    <property type="entry name" value="Winged helix-like DNA-binding domain superfamily/Winged helix DNA-binding domain"/>
    <property type="match status" value="1"/>
</dbReference>
<dbReference type="SMART" id="SM00862">
    <property type="entry name" value="Trans_reg_C"/>
    <property type="match status" value="1"/>
</dbReference>
<dbReference type="CDD" id="cd00383">
    <property type="entry name" value="trans_reg_C"/>
    <property type="match status" value="1"/>
</dbReference>
<dbReference type="PROSITE" id="PS50110">
    <property type="entry name" value="RESPONSE_REGULATORY"/>
    <property type="match status" value="1"/>
</dbReference>
<dbReference type="InterPro" id="IPR036388">
    <property type="entry name" value="WH-like_DNA-bd_sf"/>
</dbReference>
<feature type="domain" description="Response regulatory" evidence="8">
    <location>
        <begin position="2"/>
        <end position="118"/>
    </location>
</feature>
<evidence type="ECO:0000256" key="5">
    <source>
        <dbReference type="ARBA" id="ARBA00023163"/>
    </source>
</evidence>
<dbReference type="Pfam" id="PF00486">
    <property type="entry name" value="Trans_reg_C"/>
    <property type="match status" value="1"/>
</dbReference>
<dbReference type="InterPro" id="IPR011006">
    <property type="entry name" value="CheY-like_superfamily"/>
</dbReference>
<keyword evidence="5" id="KW-0804">Transcription</keyword>
<evidence type="ECO:0000256" key="6">
    <source>
        <dbReference type="PROSITE-ProRule" id="PRU00169"/>
    </source>
</evidence>
<keyword evidence="3" id="KW-0805">Transcription regulation</keyword>
<dbReference type="PANTHER" id="PTHR48111">
    <property type="entry name" value="REGULATOR OF RPOS"/>
    <property type="match status" value="1"/>
</dbReference>
<feature type="DNA-binding region" description="OmpR/PhoB-type" evidence="7">
    <location>
        <begin position="126"/>
        <end position="224"/>
    </location>
</feature>
<sequence>MRILIVEDEEKLAETLKRGLEKEGYAVDYLMDGEAGQRRIETNYKDYDLIILDLMLPKRNGFEVCKNVRQADIVTPILILTARDAVEDKVYALDEGADDYLVKPFSFQELLARIRALLRRPEQVLPVELNIKDLNLNSSTRRVTRLNREIPLTLKEFGLLEYLMRHPNQVLTREQILDHLWDFAFDSFSNVVDVHIKNLRKKVDGEYNEKLLETIRGVGYRIKG</sequence>
<dbReference type="FunFam" id="3.40.50.2300:FF:000002">
    <property type="entry name" value="DNA-binding response regulator PhoP"/>
    <property type="match status" value="1"/>
</dbReference>
<evidence type="ECO:0000256" key="2">
    <source>
        <dbReference type="ARBA" id="ARBA00023012"/>
    </source>
</evidence>
<gene>
    <name evidence="10" type="ORF">UW90_C0006G0011</name>
</gene>
<dbReference type="GO" id="GO:0032993">
    <property type="term" value="C:protein-DNA complex"/>
    <property type="evidence" value="ECO:0007669"/>
    <property type="project" value="TreeGrafter"/>
</dbReference>
<feature type="modified residue" description="4-aspartylphosphate" evidence="6">
    <location>
        <position position="53"/>
    </location>
</feature>
<keyword evidence="2" id="KW-0902">Two-component regulatory system</keyword>
<dbReference type="SMART" id="SM00448">
    <property type="entry name" value="REC"/>
    <property type="match status" value="1"/>
</dbReference>
<comment type="caution">
    <text evidence="10">The sequence shown here is derived from an EMBL/GenBank/DDBJ whole genome shotgun (WGS) entry which is preliminary data.</text>
</comment>
<evidence type="ECO:0000313" key="10">
    <source>
        <dbReference type="EMBL" id="KKT90111.1"/>
    </source>
</evidence>
<dbReference type="AlphaFoldDB" id="A0A0G1L2B6"/>
<evidence type="ECO:0000256" key="7">
    <source>
        <dbReference type="PROSITE-ProRule" id="PRU01091"/>
    </source>
</evidence>
<dbReference type="FunFam" id="1.10.10.10:FF:000005">
    <property type="entry name" value="Two-component system response regulator"/>
    <property type="match status" value="1"/>
</dbReference>
<evidence type="ECO:0000256" key="1">
    <source>
        <dbReference type="ARBA" id="ARBA00022553"/>
    </source>
</evidence>
<proteinExistence type="predicted"/>
<dbReference type="GO" id="GO:0000976">
    <property type="term" value="F:transcription cis-regulatory region binding"/>
    <property type="evidence" value="ECO:0007669"/>
    <property type="project" value="TreeGrafter"/>
</dbReference>
<dbReference type="PANTHER" id="PTHR48111:SF22">
    <property type="entry name" value="REGULATOR OF RPOS"/>
    <property type="match status" value="1"/>
</dbReference>
<dbReference type="Pfam" id="PF00072">
    <property type="entry name" value="Response_reg"/>
    <property type="match status" value="1"/>
</dbReference>
<dbReference type="InterPro" id="IPR049767">
    <property type="entry name" value="RppA"/>
</dbReference>
<reference evidence="10 11" key="1">
    <citation type="journal article" date="2015" name="Nature">
        <title>rRNA introns, odd ribosomes, and small enigmatic genomes across a large radiation of phyla.</title>
        <authorList>
            <person name="Brown C.T."/>
            <person name="Hug L.A."/>
            <person name="Thomas B.C."/>
            <person name="Sharon I."/>
            <person name="Castelle C.J."/>
            <person name="Singh A."/>
            <person name="Wilkins M.J."/>
            <person name="Williams K.H."/>
            <person name="Banfield J.F."/>
        </authorList>
    </citation>
    <scope>NUCLEOTIDE SEQUENCE [LARGE SCALE GENOMIC DNA]</scope>
</reference>
<dbReference type="GO" id="GO:0006355">
    <property type="term" value="P:regulation of DNA-templated transcription"/>
    <property type="evidence" value="ECO:0007669"/>
    <property type="project" value="InterPro"/>
</dbReference>
<dbReference type="InterPro" id="IPR001789">
    <property type="entry name" value="Sig_transdc_resp-reg_receiver"/>
</dbReference>
<feature type="domain" description="OmpR/PhoB-type" evidence="9">
    <location>
        <begin position="126"/>
        <end position="224"/>
    </location>
</feature>
<dbReference type="GO" id="GO:0005829">
    <property type="term" value="C:cytosol"/>
    <property type="evidence" value="ECO:0007669"/>
    <property type="project" value="TreeGrafter"/>
</dbReference>
<name>A0A0G1L2B6_9BACT</name>